<sequence length="165" mass="17096">MGNDDAQVPAPGSDQQPSSSGSQPTQQKKKKEYQKLEPTSPEQLAQEDLMNNCAVKTVVSGVMGSVLGAAFGVFMGAMDSATPAMDGSAAGAPKQSTREVIKQMLKTTGQRSVQIRAKHDIYNAVYAGCAAGGVLASSAGPKAMCAGCVTFAAFSAFIDKMMDHD</sequence>
<dbReference type="STRING" id="574566.I0Z829"/>
<feature type="region of interest" description="Disordered" evidence="8">
    <location>
        <begin position="1"/>
        <end position="43"/>
    </location>
</feature>
<name>I0Z829_COCSC</name>
<evidence type="ECO:0000256" key="4">
    <source>
        <dbReference type="ARBA" id="ARBA00022792"/>
    </source>
</evidence>
<reference evidence="9 10" key="1">
    <citation type="journal article" date="2012" name="Genome Biol.">
        <title>The genome of the polar eukaryotic microalga coccomyxa subellipsoidea reveals traits of cold adaptation.</title>
        <authorList>
            <person name="Blanc G."/>
            <person name="Agarkova I."/>
            <person name="Grimwood J."/>
            <person name="Kuo A."/>
            <person name="Brueggeman A."/>
            <person name="Dunigan D."/>
            <person name="Gurnon J."/>
            <person name="Ladunga I."/>
            <person name="Lindquist E."/>
            <person name="Lucas S."/>
            <person name="Pangilinan J."/>
            <person name="Proschold T."/>
            <person name="Salamov A."/>
            <person name="Schmutz J."/>
            <person name="Weeks D."/>
            <person name="Yamada T."/>
            <person name="Claverie J.M."/>
            <person name="Grigoriev I."/>
            <person name="Van Etten J."/>
            <person name="Lomsadze A."/>
            <person name="Borodovsky M."/>
        </authorList>
    </citation>
    <scope>NUCLEOTIDE SEQUENCE [LARGE SCALE GENOMIC DNA]</scope>
    <source>
        <strain evidence="9 10">C-169</strain>
    </source>
</reference>
<keyword evidence="4" id="KW-0999">Mitochondrion inner membrane</keyword>
<feature type="compositionally biased region" description="Low complexity" evidence="8">
    <location>
        <begin position="9"/>
        <end position="26"/>
    </location>
</feature>
<evidence type="ECO:0000256" key="5">
    <source>
        <dbReference type="ARBA" id="ARBA00022989"/>
    </source>
</evidence>
<comment type="caution">
    <text evidence="9">The sequence shown here is derived from an EMBL/GenBank/DDBJ whole genome shotgun (WGS) entry which is preliminary data.</text>
</comment>
<dbReference type="AlphaFoldDB" id="I0Z829"/>
<keyword evidence="6" id="KW-0496">Mitochondrion</keyword>
<dbReference type="GO" id="GO:0045039">
    <property type="term" value="P:protein insertion into mitochondrial inner membrane"/>
    <property type="evidence" value="ECO:0007669"/>
    <property type="project" value="InterPro"/>
</dbReference>
<dbReference type="eggNOG" id="KOG3225">
    <property type="taxonomic scope" value="Eukaryota"/>
</dbReference>
<dbReference type="PANTHER" id="PTHR14110:SF0">
    <property type="entry name" value="MITOCHONDRIAL IMPORT INNER MEMBRANE TRANSLOCASE SUBUNIT TIM22"/>
    <property type="match status" value="1"/>
</dbReference>
<keyword evidence="10" id="KW-1185">Reference proteome</keyword>
<keyword evidence="3" id="KW-0812">Transmembrane</keyword>
<evidence type="ECO:0000256" key="6">
    <source>
        <dbReference type="ARBA" id="ARBA00023128"/>
    </source>
</evidence>
<evidence type="ECO:0000256" key="2">
    <source>
        <dbReference type="ARBA" id="ARBA00008444"/>
    </source>
</evidence>
<dbReference type="OrthoDB" id="75343at2759"/>
<dbReference type="EMBL" id="AGSI01000002">
    <property type="protein sequence ID" value="EIE26798.1"/>
    <property type="molecule type" value="Genomic_DNA"/>
</dbReference>
<dbReference type="Pfam" id="PF02466">
    <property type="entry name" value="Tim17"/>
    <property type="match status" value="1"/>
</dbReference>
<evidence type="ECO:0000256" key="7">
    <source>
        <dbReference type="ARBA" id="ARBA00023136"/>
    </source>
</evidence>
<evidence type="ECO:0000256" key="3">
    <source>
        <dbReference type="ARBA" id="ARBA00022692"/>
    </source>
</evidence>
<gene>
    <name evidence="9" type="ORF">COCSUDRAFT_59306</name>
</gene>
<dbReference type="KEGG" id="csl:COCSUDRAFT_59306"/>
<evidence type="ECO:0000256" key="8">
    <source>
        <dbReference type="SAM" id="MobiDB-lite"/>
    </source>
</evidence>
<evidence type="ECO:0000256" key="1">
    <source>
        <dbReference type="ARBA" id="ARBA00004448"/>
    </source>
</evidence>
<comment type="subcellular location">
    <subcellularLocation>
        <location evidence="1">Mitochondrion inner membrane</location>
        <topology evidence="1">Multi-pass membrane protein</topology>
    </subcellularLocation>
</comment>
<dbReference type="InterPro" id="IPR039175">
    <property type="entry name" value="TIM22"/>
</dbReference>
<accession>I0Z829</accession>
<keyword evidence="5" id="KW-1133">Transmembrane helix</keyword>
<protein>
    <submittedName>
        <fullName evidence="9">Tim17-domain-containing protein</fullName>
    </submittedName>
</protein>
<comment type="similarity">
    <text evidence="2">Belongs to the Tim17/Tim22/Tim23 family.</text>
</comment>
<proteinExistence type="inferred from homology"/>
<dbReference type="RefSeq" id="XP_005651342.1">
    <property type="nucleotide sequence ID" value="XM_005651285.1"/>
</dbReference>
<keyword evidence="7" id="KW-0472">Membrane</keyword>
<organism evidence="9 10">
    <name type="scientific">Coccomyxa subellipsoidea (strain C-169)</name>
    <name type="common">Green microalga</name>
    <dbReference type="NCBI Taxonomy" id="574566"/>
    <lineage>
        <taxon>Eukaryota</taxon>
        <taxon>Viridiplantae</taxon>
        <taxon>Chlorophyta</taxon>
        <taxon>core chlorophytes</taxon>
        <taxon>Trebouxiophyceae</taxon>
        <taxon>Trebouxiophyceae incertae sedis</taxon>
        <taxon>Coccomyxaceae</taxon>
        <taxon>Coccomyxa</taxon>
        <taxon>Coccomyxa subellipsoidea</taxon>
    </lineage>
</organism>
<dbReference type="GeneID" id="17044808"/>
<dbReference type="GO" id="GO:0008320">
    <property type="term" value="F:protein transmembrane transporter activity"/>
    <property type="evidence" value="ECO:0007669"/>
    <property type="project" value="TreeGrafter"/>
</dbReference>
<evidence type="ECO:0000313" key="10">
    <source>
        <dbReference type="Proteomes" id="UP000007264"/>
    </source>
</evidence>
<dbReference type="GO" id="GO:0030943">
    <property type="term" value="F:mitochondrion targeting sequence binding"/>
    <property type="evidence" value="ECO:0007669"/>
    <property type="project" value="TreeGrafter"/>
</dbReference>
<dbReference type="PANTHER" id="PTHR14110">
    <property type="entry name" value="MITOCHONDRIAL IMPORT INNER MEMBRANE TRANSLOCASE SUBUNIT TIM22"/>
    <property type="match status" value="1"/>
</dbReference>
<evidence type="ECO:0000313" key="9">
    <source>
        <dbReference type="EMBL" id="EIE26798.1"/>
    </source>
</evidence>
<dbReference type="GO" id="GO:0042721">
    <property type="term" value="C:TIM22 mitochondrial import inner membrane insertion complex"/>
    <property type="evidence" value="ECO:0007669"/>
    <property type="project" value="InterPro"/>
</dbReference>
<dbReference type="Proteomes" id="UP000007264">
    <property type="component" value="Unassembled WGS sequence"/>
</dbReference>